<evidence type="ECO:0000313" key="4">
    <source>
        <dbReference type="Proteomes" id="UP000694251"/>
    </source>
</evidence>
<dbReference type="Pfam" id="PF00078">
    <property type="entry name" value="RVT_1"/>
    <property type="match status" value="1"/>
</dbReference>
<accession>A0A8T1XIW5</accession>
<name>A0A8T1XIW5_ARASU</name>
<feature type="region of interest" description="Disordered" evidence="1">
    <location>
        <begin position="501"/>
        <end position="544"/>
    </location>
</feature>
<dbReference type="InterPro" id="IPR053134">
    <property type="entry name" value="RNA-dir_DNA_polymerase"/>
</dbReference>
<proteinExistence type="predicted"/>
<evidence type="ECO:0000259" key="2">
    <source>
        <dbReference type="Pfam" id="PF00078"/>
    </source>
</evidence>
<dbReference type="OrthoDB" id="1928766at2759"/>
<sequence length="993" mass="112361">MTPKVYKGSLWQISIRLRVFTGPDPTKAICSRSQRVNRRNPPNPTTGRCKMAKPLNPSRGLSPDHLDPSGGFVQPPSNPSRHSMRPNLIEVFHPTTRRGHNLFLLLNHRLLLFNNRLLLLKMTKETDDDDNDIPIQEDDEEKNPDQDYQELLDGLLNLSGRQLLMFYWDHELTEAVREGFEDQMWVHWNTSRATVRSESASQFRNSDRGGLGPHRNISSQKSFVQVHEELEELYGRHVSLGEVFMKTHTRADGSFVDAKAEKVAEVYKKACEEKLTKIDDDGPKTSMNSSELSTHRDLNIDDKNEIFLQIASMGDPWVCSNALILVLPRTLFSIHPIRRSVCPTRSVRRSACPIRPVRRSVCPIRLANPIRLTIALADPFQRSVYQIRFVFKTNCLPSPSSTLHRTVGPGGSMRISSVELYSPSRTPFPTNNSRMGRMDASRSITSVPCTLLKGHIRSLHPFCILSKGHICSLHPLGDATVRWGHSTEECRAFKKLIAARGKTKKGSNPKVETPPPDEQEEEQTPKQKKRERTPDGSDSPPPAMRERIDLVFAALDSGGGTGRYVTTPPTAPHKKNMRFPLRLSKFCRSATEHLSPKCIDFIMGGSQLCNDSINSIKTHQRKADFYTKGKSPMMGPDHQITFWESETTDLDKPHDDAPGRKTSLTGFAGDTNFSLGTIQLPTVARGVRRLTSFLVVDKKAPFNAILGRPWLHTMKAVPSTYHQCIKFPSDKGIAVVHGSQRSSRKCYMGSYDLIKKADPVCIDESDPKRCVGIGQDLDPAIREDLITFLKENKDSFAWSSANLRGISLEVTSHELNVDPTYRPIKQKRRKLGPERAKVVHDEVDRLLKIGSIREVKYPDWLANPVVVKKKNGKWRVCIDFTDLNKACPKDSFPLPHIDRLVEATAGHELLSFMDAFFGYNQILMRPDDQEKTAFITDRRTYYYKVMPFGLKNAGATYQRLVNRMFADQLGKTMEVYIDDMLVKSAREKTTSRN</sequence>
<protein>
    <submittedName>
        <fullName evidence="3">Putative transposase Ptta/En/Spm plant</fullName>
    </submittedName>
</protein>
<organism evidence="3 4">
    <name type="scientific">Arabidopsis suecica</name>
    <name type="common">Swedish thale-cress</name>
    <name type="synonym">Cardaminopsis suecica</name>
    <dbReference type="NCBI Taxonomy" id="45249"/>
    <lineage>
        <taxon>Eukaryota</taxon>
        <taxon>Viridiplantae</taxon>
        <taxon>Streptophyta</taxon>
        <taxon>Embryophyta</taxon>
        <taxon>Tracheophyta</taxon>
        <taxon>Spermatophyta</taxon>
        <taxon>Magnoliopsida</taxon>
        <taxon>eudicotyledons</taxon>
        <taxon>Gunneridae</taxon>
        <taxon>Pentapetalae</taxon>
        <taxon>rosids</taxon>
        <taxon>malvids</taxon>
        <taxon>Brassicales</taxon>
        <taxon>Brassicaceae</taxon>
        <taxon>Camelineae</taxon>
        <taxon>Arabidopsis</taxon>
    </lineage>
</organism>
<dbReference type="PANTHER" id="PTHR24559:SF431">
    <property type="entry name" value="RNA-DIRECTED DNA POLYMERASE HOMOLOG"/>
    <property type="match status" value="1"/>
</dbReference>
<feature type="region of interest" description="Disordered" evidence="1">
    <location>
        <begin position="34"/>
        <end position="84"/>
    </location>
</feature>
<dbReference type="CDD" id="cd01647">
    <property type="entry name" value="RT_LTR"/>
    <property type="match status" value="1"/>
</dbReference>
<dbReference type="EMBL" id="JAEFBJ010000135">
    <property type="protein sequence ID" value="KAG7529541.1"/>
    <property type="molecule type" value="Genomic_DNA"/>
</dbReference>
<comment type="caution">
    <text evidence="3">The sequence shown here is derived from an EMBL/GenBank/DDBJ whole genome shotgun (WGS) entry which is preliminary data.</text>
</comment>
<dbReference type="InterPro" id="IPR000477">
    <property type="entry name" value="RT_dom"/>
</dbReference>
<evidence type="ECO:0000256" key="1">
    <source>
        <dbReference type="SAM" id="MobiDB-lite"/>
    </source>
</evidence>
<dbReference type="PANTHER" id="PTHR24559">
    <property type="entry name" value="TRANSPOSON TY3-I GAG-POL POLYPROTEIN"/>
    <property type="match status" value="1"/>
</dbReference>
<dbReference type="Pfam" id="PF03004">
    <property type="entry name" value="Transposase_24"/>
    <property type="match status" value="1"/>
</dbReference>
<dbReference type="AlphaFoldDB" id="A0A8T1XIW5"/>
<reference evidence="3 4" key="1">
    <citation type="submission" date="2020-12" db="EMBL/GenBank/DDBJ databases">
        <title>Concerted genomic and epigenomic changes stabilize Arabidopsis allopolyploids.</title>
        <authorList>
            <person name="Chen Z."/>
        </authorList>
    </citation>
    <scope>NUCLEOTIDE SEQUENCE [LARGE SCALE GENOMIC DNA]</scope>
    <source>
        <strain evidence="3">As9502</strain>
        <tissue evidence="3">Leaf</tissue>
    </source>
</reference>
<keyword evidence="4" id="KW-1185">Reference proteome</keyword>
<gene>
    <name evidence="3" type="ORF">ISN44_Un135g000090</name>
</gene>
<dbReference type="InterPro" id="IPR004252">
    <property type="entry name" value="Probable_transposase_24"/>
</dbReference>
<dbReference type="Proteomes" id="UP000694251">
    <property type="component" value="Unassembled WGS sequence"/>
</dbReference>
<feature type="domain" description="Reverse transcriptase" evidence="2">
    <location>
        <begin position="867"/>
        <end position="989"/>
    </location>
</feature>
<evidence type="ECO:0000313" key="3">
    <source>
        <dbReference type="EMBL" id="KAG7529541.1"/>
    </source>
</evidence>